<evidence type="ECO:0000256" key="1">
    <source>
        <dbReference type="ARBA" id="ARBA00000085"/>
    </source>
</evidence>
<dbReference type="NCBIfam" id="NF033091">
    <property type="entry name" value="HK_VanS_ACDEFG"/>
    <property type="match status" value="1"/>
</dbReference>
<dbReference type="Pfam" id="PF00512">
    <property type="entry name" value="HisKA"/>
    <property type="match status" value="1"/>
</dbReference>
<gene>
    <name evidence="10" type="ORF">OMQ_01737</name>
</gene>
<evidence type="ECO:0000259" key="9">
    <source>
        <dbReference type="PROSITE" id="PS50109"/>
    </source>
</evidence>
<dbReference type="InterPro" id="IPR003661">
    <property type="entry name" value="HisK_dim/P_dom"/>
</dbReference>
<dbReference type="SMART" id="SM00387">
    <property type="entry name" value="HATPase_c"/>
    <property type="match status" value="1"/>
</dbReference>
<dbReference type="HOGENOM" id="CLU_000445_89_3_9"/>
<dbReference type="CDD" id="cd00082">
    <property type="entry name" value="HisKA"/>
    <property type="match status" value="1"/>
</dbReference>
<dbReference type="GO" id="GO:0004721">
    <property type="term" value="F:phosphoprotein phosphatase activity"/>
    <property type="evidence" value="ECO:0007669"/>
    <property type="project" value="TreeGrafter"/>
</dbReference>
<dbReference type="SMART" id="SM00388">
    <property type="entry name" value="HisKA"/>
    <property type="match status" value="1"/>
</dbReference>
<dbReference type="PATRIC" id="fig|1139996.3.peg.1724"/>
<keyword evidence="8" id="KW-1133">Transmembrane helix</keyword>
<dbReference type="Gene3D" id="3.30.565.10">
    <property type="entry name" value="Histidine kinase-like ATPase, C-terminal domain"/>
    <property type="match status" value="1"/>
</dbReference>
<dbReference type="RefSeq" id="WP_016175524.1">
    <property type="nucleotide sequence ID" value="NZ_KE136389.1"/>
</dbReference>
<dbReference type="InterPro" id="IPR005467">
    <property type="entry name" value="His_kinase_dom"/>
</dbReference>
<feature type="transmembrane region" description="Helical" evidence="8">
    <location>
        <begin position="12"/>
        <end position="37"/>
    </location>
</feature>
<keyword evidence="11" id="KW-1185">Reference proteome</keyword>
<accession>S0JK11</accession>
<evidence type="ECO:0000313" key="11">
    <source>
        <dbReference type="Proteomes" id="UP000014136"/>
    </source>
</evidence>
<sequence length="374" mass="43527">MKIQSKLAKNLLTRYFVSLTVMVLPMIVVPLIMKYFARFRIWYDGDPTYELLKVIETILYPSIIIYGLGAWIILTIYFIKKALGYLDETIQTTNQLVTEPERPIHLSANLMDVEHEMNEIRERNLLNQRAAKEAEQRKNDLIVYLAHDLRTPLTSVICYLTLLREEPDLSTELRARYTSIALEKAERLEQLIGEFFEITRFNLTTMTLDKEKVDISVMLEQLSYEFLPVMQEKQLTWELALQKELYCALDPEKMERAFDNLIRNAINYSEEKSVLHLSLTQIDAHIRIQLTNTGKTIPKEKLTRIFEPFYCVDTARQSATGGTGLGLPITKEMIDLHGVNIYAESENNKIFFTILLDVIQKTRNEVKIIPCFFI</sequence>
<dbReference type="EC" id="2.7.13.3" evidence="3"/>
<dbReference type="STRING" id="41997.RV16_GL000658"/>
<keyword evidence="7" id="KW-0902">Two-component regulatory system</keyword>
<feature type="transmembrane region" description="Helical" evidence="8">
    <location>
        <begin position="57"/>
        <end position="79"/>
    </location>
</feature>
<dbReference type="InterPro" id="IPR058212">
    <property type="entry name" value="VanS-like"/>
</dbReference>
<dbReference type="AlphaFoldDB" id="S0JK11"/>
<dbReference type="SUPFAM" id="SSF47384">
    <property type="entry name" value="Homodimeric domain of signal transducing histidine kinase"/>
    <property type="match status" value="1"/>
</dbReference>
<proteinExistence type="predicted"/>
<dbReference type="PANTHER" id="PTHR45453:SF1">
    <property type="entry name" value="PHOSPHATE REGULON SENSOR PROTEIN PHOR"/>
    <property type="match status" value="1"/>
</dbReference>
<keyword evidence="8" id="KW-0812">Transmembrane</keyword>
<evidence type="ECO:0000313" key="10">
    <source>
        <dbReference type="EMBL" id="EOT28223.1"/>
    </source>
</evidence>
<dbReference type="EMBL" id="AHYT01000008">
    <property type="protein sequence ID" value="EOT28223.1"/>
    <property type="molecule type" value="Genomic_DNA"/>
</dbReference>
<evidence type="ECO:0000256" key="6">
    <source>
        <dbReference type="ARBA" id="ARBA00022777"/>
    </source>
</evidence>
<dbReference type="PROSITE" id="PS50109">
    <property type="entry name" value="HIS_KIN"/>
    <property type="match status" value="1"/>
</dbReference>
<name>S0JK11_9ENTE</name>
<protein>
    <recommendedName>
        <fullName evidence="3">histidine kinase</fullName>
        <ecNumber evidence="3">2.7.13.3</ecNumber>
    </recommendedName>
</protein>
<dbReference type="InterPro" id="IPR003594">
    <property type="entry name" value="HATPase_dom"/>
</dbReference>
<dbReference type="eggNOG" id="COG5002">
    <property type="taxonomic scope" value="Bacteria"/>
</dbReference>
<evidence type="ECO:0000256" key="2">
    <source>
        <dbReference type="ARBA" id="ARBA00004370"/>
    </source>
</evidence>
<dbReference type="Proteomes" id="UP000014136">
    <property type="component" value="Unassembled WGS sequence"/>
</dbReference>
<keyword evidence="4" id="KW-0597">Phosphoprotein</keyword>
<keyword evidence="5" id="KW-0808">Transferase</keyword>
<dbReference type="Pfam" id="PF02518">
    <property type="entry name" value="HATPase_c"/>
    <property type="match status" value="1"/>
</dbReference>
<comment type="catalytic activity">
    <reaction evidence="1">
        <text>ATP + protein L-histidine = ADP + protein N-phospho-L-histidine.</text>
        <dbReference type="EC" id="2.7.13.3"/>
    </reaction>
</comment>
<evidence type="ECO:0000256" key="7">
    <source>
        <dbReference type="ARBA" id="ARBA00023012"/>
    </source>
</evidence>
<dbReference type="InterPro" id="IPR050351">
    <property type="entry name" value="BphY/WalK/GraS-like"/>
</dbReference>
<evidence type="ECO:0000256" key="4">
    <source>
        <dbReference type="ARBA" id="ARBA00022553"/>
    </source>
</evidence>
<evidence type="ECO:0000256" key="5">
    <source>
        <dbReference type="ARBA" id="ARBA00022679"/>
    </source>
</evidence>
<keyword evidence="6" id="KW-0418">Kinase</keyword>
<organism evidence="10 11">
    <name type="scientific">Enterococcus saccharolyticus subsp. saccharolyticus ATCC 43076</name>
    <dbReference type="NCBI Taxonomy" id="1139996"/>
    <lineage>
        <taxon>Bacteria</taxon>
        <taxon>Bacillati</taxon>
        <taxon>Bacillota</taxon>
        <taxon>Bacilli</taxon>
        <taxon>Lactobacillales</taxon>
        <taxon>Enterococcaceae</taxon>
        <taxon>Enterococcus</taxon>
    </lineage>
</organism>
<dbReference type="PANTHER" id="PTHR45453">
    <property type="entry name" value="PHOSPHATE REGULON SENSOR PROTEIN PHOR"/>
    <property type="match status" value="1"/>
</dbReference>
<evidence type="ECO:0000256" key="8">
    <source>
        <dbReference type="SAM" id="Phobius"/>
    </source>
</evidence>
<feature type="domain" description="Histidine kinase" evidence="9">
    <location>
        <begin position="144"/>
        <end position="360"/>
    </location>
</feature>
<dbReference type="InterPro" id="IPR036890">
    <property type="entry name" value="HATPase_C_sf"/>
</dbReference>
<dbReference type="GO" id="GO:0016036">
    <property type="term" value="P:cellular response to phosphate starvation"/>
    <property type="evidence" value="ECO:0007669"/>
    <property type="project" value="TreeGrafter"/>
</dbReference>
<dbReference type="GO" id="GO:0000155">
    <property type="term" value="F:phosphorelay sensor kinase activity"/>
    <property type="evidence" value="ECO:0007669"/>
    <property type="project" value="InterPro"/>
</dbReference>
<dbReference type="PRINTS" id="PR00344">
    <property type="entry name" value="BCTRLSENSOR"/>
</dbReference>
<keyword evidence="8" id="KW-0472">Membrane</keyword>
<comment type="caution">
    <text evidence="10">The sequence shown here is derived from an EMBL/GenBank/DDBJ whole genome shotgun (WGS) entry which is preliminary data.</text>
</comment>
<dbReference type="GO" id="GO:0005886">
    <property type="term" value="C:plasma membrane"/>
    <property type="evidence" value="ECO:0007669"/>
    <property type="project" value="TreeGrafter"/>
</dbReference>
<dbReference type="FunFam" id="3.30.565.10:FF:000006">
    <property type="entry name" value="Sensor histidine kinase WalK"/>
    <property type="match status" value="1"/>
</dbReference>
<comment type="subcellular location">
    <subcellularLocation>
        <location evidence="2">Membrane</location>
    </subcellularLocation>
</comment>
<dbReference type="InterPro" id="IPR004358">
    <property type="entry name" value="Sig_transdc_His_kin-like_C"/>
</dbReference>
<dbReference type="OrthoDB" id="335833at2"/>
<dbReference type="SUPFAM" id="SSF55874">
    <property type="entry name" value="ATPase domain of HSP90 chaperone/DNA topoisomerase II/histidine kinase"/>
    <property type="match status" value="1"/>
</dbReference>
<dbReference type="Gene3D" id="1.10.287.130">
    <property type="match status" value="1"/>
</dbReference>
<dbReference type="InterPro" id="IPR036097">
    <property type="entry name" value="HisK_dim/P_sf"/>
</dbReference>
<evidence type="ECO:0000256" key="3">
    <source>
        <dbReference type="ARBA" id="ARBA00012438"/>
    </source>
</evidence>
<reference evidence="10 11" key="1">
    <citation type="submission" date="2013-03" db="EMBL/GenBank/DDBJ databases">
        <title>The Genome Sequence of Enterococcus saccharolyticus ATCC_43076 (Illumina only assembly).</title>
        <authorList>
            <consortium name="The Broad Institute Genomics Platform"/>
            <consortium name="The Broad Institute Genome Sequencing Center for Infectious Disease"/>
            <person name="Earl A."/>
            <person name="Russ C."/>
            <person name="Gilmore M."/>
            <person name="Surin D."/>
            <person name="Walker B."/>
            <person name="Young S."/>
            <person name="Zeng Q."/>
            <person name="Gargeya S."/>
            <person name="Fitzgerald M."/>
            <person name="Haas B."/>
            <person name="Abouelleil A."/>
            <person name="Allen A.W."/>
            <person name="Alvarado L."/>
            <person name="Arachchi H.M."/>
            <person name="Berlin A.M."/>
            <person name="Chapman S.B."/>
            <person name="Gainer-Dewar J."/>
            <person name="Goldberg J."/>
            <person name="Griggs A."/>
            <person name="Gujja S."/>
            <person name="Hansen M."/>
            <person name="Howarth C."/>
            <person name="Imamovic A."/>
            <person name="Ireland A."/>
            <person name="Larimer J."/>
            <person name="McCowan C."/>
            <person name="Murphy C."/>
            <person name="Pearson M."/>
            <person name="Poon T.W."/>
            <person name="Priest M."/>
            <person name="Roberts A."/>
            <person name="Saif S."/>
            <person name="Shea T."/>
            <person name="Sisk P."/>
            <person name="Sykes S."/>
            <person name="Wortman J."/>
            <person name="Nusbaum C."/>
            <person name="Birren B."/>
        </authorList>
    </citation>
    <scope>NUCLEOTIDE SEQUENCE [LARGE SCALE GENOMIC DNA]</scope>
    <source>
        <strain evidence="10 11">ATCC 43076</strain>
    </source>
</reference>